<dbReference type="InterPro" id="IPR004484">
    <property type="entry name" value="CbiA/CobB_synth"/>
</dbReference>
<dbReference type="Gene3D" id="3.40.50.300">
    <property type="entry name" value="P-loop containing nucleotide triphosphate hydrolases"/>
    <property type="match status" value="1"/>
</dbReference>
<dbReference type="InterPro" id="IPR029062">
    <property type="entry name" value="Class_I_gatase-like"/>
</dbReference>
<feature type="active site" description="Nucleophile" evidence="9">
    <location>
        <position position="328"/>
    </location>
</feature>
<comment type="function">
    <text evidence="9">Catalyzes the ATP-dependent amidation of the two carboxylate groups at positions a and c of hydrogenobyrinate, using either L-glutamine or ammonia as the nitrogen source.</text>
</comment>
<dbReference type="AlphaFoldDB" id="A0A839AA02"/>
<feature type="site" description="Increases nucleophilicity of active site Cys" evidence="9">
    <location>
        <position position="428"/>
    </location>
</feature>
<proteinExistence type="inferred from homology"/>
<evidence type="ECO:0000256" key="5">
    <source>
        <dbReference type="ARBA" id="ARBA00022741"/>
    </source>
</evidence>
<dbReference type="PANTHER" id="PTHR43873">
    <property type="entry name" value="COBYRINATE A,C-DIAMIDE SYNTHASE"/>
    <property type="match status" value="1"/>
</dbReference>
<dbReference type="SUPFAM" id="SSF52540">
    <property type="entry name" value="P-loop containing nucleoside triphosphate hydrolases"/>
    <property type="match status" value="1"/>
</dbReference>
<dbReference type="InterPro" id="IPR027417">
    <property type="entry name" value="P-loop_NTPase"/>
</dbReference>
<dbReference type="EC" id="6.3.5.9" evidence="9"/>
<keyword evidence="8 9" id="KW-0315">Glutamine amidotransferase</keyword>
<comment type="pathway">
    <text evidence="9">Cofactor biosynthesis; adenosylcobalamin biosynthesis; cob(II)yrinate a,c-diamide from precorrin-2 (aerobic route): step 9/10.</text>
</comment>
<dbReference type="CDD" id="cd05388">
    <property type="entry name" value="CobB_N"/>
    <property type="match status" value="1"/>
</dbReference>
<dbReference type="Proteomes" id="UP000541109">
    <property type="component" value="Unassembled WGS sequence"/>
</dbReference>
<dbReference type="Pfam" id="PF01656">
    <property type="entry name" value="CbiA"/>
    <property type="match status" value="1"/>
</dbReference>
<accession>A0A839AA02</accession>
<dbReference type="GO" id="GO:0005524">
    <property type="term" value="F:ATP binding"/>
    <property type="evidence" value="ECO:0007669"/>
    <property type="project" value="UniProtKB-UniRule"/>
</dbReference>
<dbReference type="InterPro" id="IPR002586">
    <property type="entry name" value="CobQ/CobB/MinD/ParA_Nub-bd_dom"/>
</dbReference>
<dbReference type="InterPro" id="IPR011698">
    <property type="entry name" value="GATase_3"/>
</dbReference>
<keyword evidence="4 9" id="KW-0436">Ligase</keyword>
<dbReference type="PROSITE" id="PS51274">
    <property type="entry name" value="GATASE_COBBQ"/>
    <property type="match status" value="1"/>
</dbReference>
<evidence type="ECO:0000256" key="8">
    <source>
        <dbReference type="ARBA" id="ARBA00022962"/>
    </source>
</evidence>
<feature type="domain" description="CobB/CobQ-like glutamine amidotransferase" evidence="11">
    <location>
        <begin position="246"/>
        <end position="430"/>
    </location>
</feature>
<evidence type="ECO:0000256" key="9">
    <source>
        <dbReference type="HAMAP-Rule" id="MF_00027"/>
    </source>
</evidence>
<dbReference type="SUPFAM" id="SSF52317">
    <property type="entry name" value="Class I glutamine amidotransferase-like"/>
    <property type="match status" value="1"/>
</dbReference>
<dbReference type="UniPathway" id="UPA00148">
    <property type="reaction ID" value="UER00220"/>
</dbReference>
<keyword evidence="13" id="KW-1185">Reference proteome</keyword>
<evidence type="ECO:0000256" key="2">
    <source>
        <dbReference type="ARBA" id="ARBA00006205"/>
    </source>
</evidence>
<evidence type="ECO:0000313" key="13">
    <source>
        <dbReference type="Proteomes" id="UP000541109"/>
    </source>
</evidence>
<keyword evidence="7 9" id="KW-0460">Magnesium</keyword>
<comment type="similarity">
    <text evidence="9">Belongs to the CobB/CbiA family.</text>
</comment>
<protein>
    <recommendedName>
        <fullName evidence="9">Hydrogenobyrinate a,c-diamide synthase</fullName>
        <ecNumber evidence="9">6.3.5.9</ecNumber>
    </recommendedName>
    <alternativeName>
        <fullName evidence="9">Hydrogenobyrinic acid a,c-diamide synthase</fullName>
    </alternativeName>
</protein>
<dbReference type="GO" id="GO:0009236">
    <property type="term" value="P:cobalamin biosynthetic process"/>
    <property type="evidence" value="ECO:0007669"/>
    <property type="project" value="UniProtKB-UniRule"/>
</dbReference>
<keyword evidence="5 9" id="KW-0547">Nucleotide-binding</keyword>
<dbReference type="EMBL" id="JACFXV010000031">
    <property type="protein sequence ID" value="MBA5775945.1"/>
    <property type="molecule type" value="Genomic_DNA"/>
</dbReference>
<organism evidence="12 13">
    <name type="scientific">Stappia albiluteola</name>
    <dbReference type="NCBI Taxonomy" id="2758565"/>
    <lineage>
        <taxon>Bacteria</taxon>
        <taxon>Pseudomonadati</taxon>
        <taxon>Pseudomonadota</taxon>
        <taxon>Alphaproteobacteria</taxon>
        <taxon>Hyphomicrobiales</taxon>
        <taxon>Stappiaceae</taxon>
        <taxon>Stappia</taxon>
    </lineage>
</organism>
<keyword evidence="6 9" id="KW-0067">ATP-binding</keyword>
<comment type="domain">
    <text evidence="9">Comprises of two domains. The C-terminal domain contains the binding site for glutamine and catalyzes the hydrolysis of this substrate to glutamate and ammonia. The N-terminal domain is anticipated to bind ATP and hydrogenobyrinate and catalyzes the ultimate synthesis of the diamide product. The ammonia produced via the glutaminase domain is probably translocated to the adjacent domain via a molecular tunnel, where it reacts with an activated intermediate.</text>
</comment>
<comment type="catalytic activity">
    <reaction evidence="9">
        <text>hydrogenobyrinate + 2 L-glutamine + 2 ATP + 2 H2O = hydrogenobyrinate a,c-diamide + 2 L-glutamate + 2 ADP + 2 phosphate + 2 H(+)</text>
        <dbReference type="Rhea" id="RHEA:12544"/>
        <dbReference type="ChEBI" id="CHEBI:15377"/>
        <dbReference type="ChEBI" id="CHEBI:15378"/>
        <dbReference type="ChEBI" id="CHEBI:29985"/>
        <dbReference type="ChEBI" id="CHEBI:30616"/>
        <dbReference type="ChEBI" id="CHEBI:43474"/>
        <dbReference type="ChEBI" id="CHEBI:58359"/>
        <dbReference type="ChEBI" id="CHEBI:77873"/>
        <dbReference type="ChEBI" id="CHEBI:77874"/>
        <dbReference type="ChEBI" id="CHEBI:456216"/>
        <dbReference type="EC" id="6.3.5.9"/>
    </reaction>
</comment>
<evidence type="ECO:0000256" key="1">
    <source>
        <dbReference type="ARBA" id="ARBA00001946"/>
    </source>
</evidence>
<dbReference type="PANTHER" id="PTHR43873:SF1">
    <property type="entry name" value="COBYRINATE A,C-DIAMIDE SYNTHASE"/>
    <property type="match status" value="1"/>
</dbReference>
<dbReference type="GO" id="GO:0042242">
    <property type="term" value="F:cobyrinic acid a,c-diamide synthase activity"/>
    <property type="evidence" value="ECO:0007669"/>
    <property type="project" value="InterPro"/>
</dbReference>
<gene>
    <name evidence="9" type="primary">cobB</name>
    <name evidence="12" type="ORF">H2509_02255</name>
</gene>
<dbReference type="GO" id="GO:0043802">
    <property type="term" value="F:hydrogenobyrinic acid a,c-diamide synthase (glutamine-hydrolysing) activity"/>
    <property type="evidence" value="ECO:0007669"/>
    <property type="project" value="UniProtKB-UniRule"/>
</dbReference>
<name>A0A839AA02_9HYPH</name>
<dbReference type="Gene3D" id="3.40.50.880">
    <property type="match status" value="1"/>
</dbReference>
<reference evidence="12 13" key="1">
    <citation type="submission" date="2020-07" db="EMBL/GenBank/DDBJ databases">
        <title>Stappia sp., F7233, whole genome shotgun sequencing project.</title>
        <authorList>
            <person name="Jiang S."/>
            <person name="Liu Z.W."/>
            <person name="Du Z.J."/>
        </authorList>
    </citation>
    <scope>NUCLEOTIDE SEQUENCE [LARGE SCALE GENOMIC DNA]</scope>
    <source>
        <strain evidence="12 13">F7233</strain>
    </source>
</reference>
<feature type="domain" description="CobQ/CobB/MinD/ParA nucleotide binding" evidence="10">
    <location>
        <begin position="10"/>
        <end position="191"/>
    </location>
</feature>
<comment type="miscellaneous">
    <text evidence="9">The a and c carboxylates of hydrogenobyrinate are activated for nucleophilic attack via formation of a phosphorylated intermediate by ATP. CobB catalyzes first the amidation of the c-carboxylate, and then that of the a-carboxylate.</text>
</comment>
<dbReference type="NCBIfam" id="TIGR00379">
    <property type="entry name" value="cobB"/>
    <property type="match status" value="1"/>
</dbReference>
<keyword evidence="3 9" id="KW-0169">Cobalamin biosynthesis</keyword>
<sequence length="433" mass="45241">MSGTRARALILAAPSSGSGKTVLTLALIRALRDRGFAVSSAKTGPDYIDPAFHAAASGRDCVNLDPFAMRPPLIRELASTQAKGADLMVVEGVMGLFDGAANGTGSTADLATLLGLPVVLVIDAAKQAQSVAALARGFRDHRADVTIAGVILNRVGSERHRALLETALAAIGMPVLGAVPRWQDLQLGERHLGLVQAGEHADLAAFLEKAAAHVAAHVNLAALARTAMPVEPAVAAPRLPPPGQRLAIARDVAFAFAYPHLLDGWRAQGAELSFFSPLADEAPATDADAVFLPGGYPELHGGMLAAASRFKEGMQAAQARGALVYGECGGYMVLGDGLVDAAGNRHAMLGLLPLETSFEKRRLHLGYRRLEAVAGTPFGTDLAAHEFHYASIVSEGAAERLFRARDALDEDLGEIGLRRANVMGSFAHVIDGA</sequence>
<dbReference type="Pfam" id="PF07685">
    <property type="entry name" value="GATase_3"/>
    <property type="match status" value="1"/>
</dbReference>
<evidence type="ECO:0000256" key="6">
    <source>
        <dbReference type="ARBA" id="ARBA00022840"/>
    </source>
</evidence>
<comment type="similarity">
    <text evidence="2">Belongs to the CobB/CobQ family. CobQ subfamily.</text>
</comment>
<evidence type="ECO:0000256" key="7">
    <source>
        <dbReference type="ARBA" id="ARBA00022842"/>
    </source>
</evidence>
<comment type="cofactor">
    <cofactor evidence="1 9">
        <name>Mg(2+)</name>
        <dbReference type="ChEBI" id="CHEBI:18420"/>
    </cofactor>
</comment>
<evidence type="ECO:0000256" key="3">
    <source>
        <dbReference type="ARBA" id="ARBA00022573"/>
    </source>
</evidence>
<evidence type="ECO:0000259" key="10">
    <source>
        <dbReference type="Pfam" id="PF01656"/>
    </source>
</evidence>
<comment type="caution">
    <text evidence="12">The sequence shown here is derived from an EMBL/GenBank/DDBJ whole genome shotgun (WGS) entry which is preliminary data.</text>
</comment>
<evidence type="ECO:0000256" key="4">
    <source>
        <dbReference type="ARBA" id="ARBA00022598"/>
    </source>
</evidence>
<dbReference type="RefSeq" id="WP_182161856.1">
    <property type="nucleotide sequence ID" value="NZ_JACFXV010000031.1"/>
</dbReference>
<evidence type="ECO:0000313" key="12">
    <source>
        <dbReference type="EMBL" id="MBA5775945.1"/>
    </source>
</evidence>
<evidence type="ECO:0000259" key="11">
    <source>
        <dbReference type="Pfam" id="PF07685"/>
    </source>
</evidence>
<dbReference type="HAMAP" id="MF_00027">
    <property type="entry name" value="CobB_CbiA"/>
    <property type="match status" value="1"/>
</dbReference>
<dbReference type="NCBIfam" id="NF002204">
    <property type="entry name" value="PRK01077.1"/>
    <property type="match status" value="1"/>
</dbReference>